<evidence type="ECO:0000313" key="3">
    <source>
        <dbReference type="Proteomes" id="UP000001876"/>
    </source>
</evidence>
<dbReference type="AlphaFoldDB" id="C1MIL6"/>
<gene>
    <name evidence="2" type="ORF">MICPUCDRAFT_61659</name>
</gene>
<feature type="region of interest" description="Disordered" evidence="1">
    <location>
        <begin position="107"/>
        <end position="128"/>
    </location>
</feature>
<feature type="region of interest" description="Disordered" evidence="1">
    <location>
        <begin position="40"/>
        <end position="64"/>
    </location>
</feature>
<feature type="compositionally biased region" description="Gly residues" evidence="1">
    <location>
        <begin position="119"/>
        <end position="128"/>
    </location>
</feature>
<dbReference type="EMBL" id="GG663735">
    <property type="protein sequence ID" value="EEH60940.1"/>
    <property type="molecule type" value="Genomic_DNA"/>
</dbReference>
<sequence>MRVKEDAVKAAQLLHDPSKTHELYANERVYVPVKSTVVLDPPPRRTGDRAFAEGHGSDQPAGKVARRRLRARLKGGDGASFSAGFETGYDHGKDSKSQADAVASTASTANKIGRSHADAGGGKGDAGGDGACVTERVEAIVVAACRFQNSELADYAHRGAVTGRSSIACLDEKFRGINTTRWSSDCVLIHARCDDDDGDGVYGEDGEGAFESVETRRVARAIVDVCLDLHRFSLESGGGGLAVGVGIGSGFLDLRAGKLAGVESVARDAAARLCDLANDDGGGVRVDAAMYPLVRRSHLARVPVGVRPGGGADAKRVAAFAGYEISGRRAREDDDEFGGGGVAEGEAAEGGVVRDREKPTSGAPAAVPAFRGPLRRREEYRPGVVAAEGVSAPRSIAEMREVRAGFLRRFDACDSGARRVKTVAARREASASKKIQIAAANSRSTSRANSKATEGGDSAAMRVLTEFLSTQRLGTESGDGGASKAVFDRVIASAC</sequence>
<feature type="region of interest" description="Disordered" evidence="1">
    <location>
        <begin position="331"/>
        <end position="368"/>
    </location>
</feature>
<dbReference type="Proteomes" id="UP000001876">
    <property type="component" value="Unassembled WGS sequence"/>
</dbReference>
<reference evidence="2 3" key="1">
    <citation type="journal article" date="2009" name="Science">
        <title>Green evolution and dynamic adaptations revealed by genomes of the marine picoeukaryotes Micromonas.</title>
        <authorList>
            <person name="Worden A.Z."/>
            <person name="Lee J.H."/>
            <person name="Mock T."/>
            <person name="Rouze P."/>
            <person name="Simmons M.P."/>
            <person name="Aerts A.L."/>
            <person name="Allen A.E."/>
            <person name="Cuvelier M.L."/>
            <person name="Derelle E."/>
            <person name="Everett M.V."/>
            <person name="Foulon E."/>
            <person name="Grimwood J."/>
            <person name="Gundlach H."/>
            <person name="Henrissat B."/>
            <person name="Napoli C."/>
            <person name="McDonald S.M."/>
            <person name="Parker M.S."/>
            <person name="Rombauts S."/>
            <person name="Salamov A."/>
            <person name="Von Dassow P."/>
            <person name="Badger J.H."/>
            <person name="Coutinho P.M."/>
            <person name="Demir E."/>
            <person name="Dubchak I."/>
            <person name="Gentemann C."/>
            <person name="Eikrem W."/>
            <person name="Gready J.E."/>
            <person name="John U."/>
            <person name="Lanier W."/>
            <person name="Lindquist E.A."/>
            <person name="Lucas S."/>
            <person name="Mayer K.F."/>
            <person name="Moreau H."/>
            <person name="Not F."/>
            <person name="Otillar R."/>
            <person name="Panaud O."/>
            <person name="Pangilinan J."/>
            <person name="Paulsen I."/>
            <person name="Piegu B."/>
            <person name="Poliakov A."/>
            <person name="Robbens S."/>
            <person name="Schmutz J."/>
            <person name="Toulza E."/>
            <person name="Wyss T."/>
            <person name="Zelensky A."/>
            <person name="Zhou K."/>
            <person name="Armbrust E.V."/>
            <person name="Bhattacharya D."/>
            <person name="Goodenough U.W."/>
            <person name="Van de Peer Y."/>
            <person name="Grigoriev I.V."/>
        </authorList>
    </citation>
    <scope>NUCLEOTIDE SEQUENCE [LARGE SCALE GENOMIC DNA]</scope>
    <source>
        <strain evidence="2 3">CCMP1545</strain>
    </source>
</reference>
<protein>
    <submittedName>
        <fullName evidence="2">Predicted protein</fullName>
    </submittedName>
</protein>
<dbReference type="GeneID" id="9680511"/>
<accession>C1MIL6</accession>
<name>C1MIL6_MICPC</name>
<keyword evidence="3" id="KW-1185">Reference proteome</keyword>
<dbReference type="RefSeq" id="XP_003055688.1">
    <property type="nucleotide sequence ID" value="XM_003055642.1"/>
</dbReference>
<feature type="compositionally biased region" description="Basic and acidic residues" evidence="1">
    <location>
        <begin position="42"/>
        <end position="56"/>
    </location>
</feature>
<proteinExistence type="predicted"/>
<evidence type="ECO:0000313" key="2">
    <source>
        <dbReference type="EMBL" id="EEH60940.1"/>
    </source>
</evidence>
<dbReference type="KEGG" id="mpp:MICPUCDRAFT_61659"/>
<evidence type="ECO:0000256" key="1">
    <source>
        <dbReference type="SAM" id="MobiDB-lite"/>
    </source>
</evidence>
<organism evidence="3">
    <name type="scientific">Micromonas pusilla (strain CCMP1545)</name>
    <name type="common">Picoplanktonic green alga</name>
    <dbReference type="NCBI Taxonomy" id="564608"/>
    <lineage>
        <taxon>Eukaryota</taxon>
        <taxon>Viridiplantae</taxon>
        <taxon>Chlorophyta</taxon>
        <taxon>Mamiellophyceae</taxon>
        <taxon>Mamiellales</taxon>
        <taxon>Mamiellaceae</taxon>
        <taxon>Micromonas</taxon>
    </lineage>
</organism>